<reference evidence="2" key="1">
    <citation type="journal article" date="2023" name="Nat. Plants">
        <title>Single-cell RNA sequencing provides a high-resolution roadmap for understanding the multicellular compartmentation of specialized metabolism.</title>
        <authorList>
            <person name="Sun S."/>
            <person name="Shen X."/>
            <person name="Li Y."/>
            <person name="Li Y."/>
            <person name="Wang S."/>
            <person name="Li R."/>
            <person name="Zhang H."/>
            <person name="Shen G."/>
            <person name="Guo B."/>
            <person name="Wei J."/>
            <person name="Xu J."/>
            <person name="St-Pierre B."/>
            <person name="Chen S."/>
            <person name="Sun C."/>
        </authorList>
    </citation>
    <scope>NUCLEOTIDE SEQUENCE [LARGE SCALE GENOMIC DNA]</scope>
</reference>
<protein>
    <submittedName>
        <fullName evidence="1">Uncharacterized protein</fullName>
    </submittedName>
</protein>
<name>A0ACC0AZM2_CATRO</name>
<keyword evidence="2" id="KW-1185">Reference proteome</keyword>
<evidence type="ECO:0000313" key="1">
    <source>
        <dbReference type="EMBL" id="KAI5665917.1"/>
    </source>
</evidence>
<comment type="caution">
    <text evidence="1">The sequence shown here is derived from an EMBL/GenBank/DDBJ whole genome shotgun (WGS) entry which is preliminary data.</text>
</comment>
<proteinExistence type="predicted"/>
<gene>
    <name evidence="1" type="ORF">M9H77_15770</name>
</gene>
<dbReference type="Proteomes" id="UP001060085">
    <property type="component" value="Linkage Group LG04"/>
</dbReference>
<evidence type="ECO:0000313" key="2">
    <source>
        <dbReference type="Proteomes" id="UP001060085"/>
    </source>
</evidence>
<sequence length="609" mass="68721">MNNRFRTSLLSRKAPSCPQNEKKMSLIEAKLTSAENSTTNRRRSAKERKLALLQDVDKLKKKLKHEENVHRALERAFSRPLGALPRLPPYLPPYMLELLAEVAVLEEEVVRLEELVVNVRQGLYQEAVYTSSRRNGSNSAESPSDISRTVSRRRHTRSFSQSEVNLESSPPTVQSLPSLSRCSSSRKLLSPDSDSTRYRCDRNLINGEQLLNRFNSPLDDRVGKENKSLANSIKDKSLPTKKSPAIKPPVQLSPVKPQSIGKCADPSKIQCRVIDQAQESSSGSSDDRVMEADNVANKISEDILKCLCTIFMRLSTFKGKTADAESCPSNTAKEFGENNVERDFRDPYFISPESRMGDVGPYRRFHSVESCSIDLNRKANALFLIRRLKLLLSKLASVNLDGLTHQQKLAFWINTYNSCMMNAYLEHGIPNGPEMVVTLMQKATIIVGGHTLNALTIEHFILRLPYHLKYTCPKSTKGDEMKARSVFGLEWSEPLVTFALSCGSRSSPAVRVYTGAQVEIELEAAKREYLQAAVGISTGNKLKIPKLLDWYLLDFAKDLDALLDWVCFQLPNEIRNKALKCLERRGSEPLSHIAEIIPYSFSFRYLIYR</sequence>
<accession>A0ACC0AZM2</accession>
<organism evidence="1 2">
    <name type="scientific">Catharanthus roseus</name>
    <name type="common">Madagascar periwinkle</name>
    <name type="synonym">Vinca rosea</name>
    <dbReference type="NCBI Taxonomy" id="4058"/>
    <lineage>
        <taxon>Eukaryota</taxon>
        <taxon>Viridiplantae</taxon>
        <taxon>Streptophyta</taxon>
        <taxon>Embryophyta</taxon>
        <taxon>Tracheophyta</taxon>
        <taxon>Spermatophyta</taxon>
        <taxon>Magnoliopsida</taxon>
        <taxon>eudicotyledons</taxon>
        <taxon>Gunneridae</taxon>
        <taxon>Pentapetalae</taxon>
        <taxon>asterids</taxon>
        <taxon>lamiids</taxon>
        <taxon>Gentianales</taxon>
        <taxon>Apocynaceae</taxon>
        <taxon>Rauvolfioideae</taxon>
        <taxon>Vinceae</taxon>
        <taxon>Catharanthinae</taxon>
        <taxon>Catharanthus</taxon>
    </lineage>
</organism>
<dbReference type="EMBL" id="CM044704">
    <property type="protein sequence ID" value="KAI5665917.1"/>
    <property type="molecule type" value="Genomic_DNA"/>
</dbReference>